<comment type="caution">
    <text evidence="2">The sequence shown here is derived from an EMBL/GenBank/DDBJ whole genome shotgun (WGS) entry which is preliminary data.</text>
</comment>
<name>A0A4Q4L5J3_9PSED</name>
<dbReference type="Proteomes" id="UP000291107">
    <property type="component" value="Unassembled WGS sequence"/>
</dbReference>
<dbReference type="InterPro" id="IPR032710">
    <property type="entry name" value="NTF2-like_dom_sf"/>
</dbReference>
<gene>
    <name evidence="2" type="ORF">EVS84_11325</name>
</gene>
<feature type="domain" description="SnoaL-like" evidence="1">
    <location>
        <begin position="32"/>
        <end position="122"/>
    </location>
</feature>
<reference evidence="2 3" key="1">
    <citation type="submission" date="2019-02" db="EMBL/GenBank/DDBJ databases">
        <title>Genome of Pseudomonas korensis isolated from heavy metal contaminated environment.</title>
        <authorList>
            <person name="Ayangbenro A.S."/>
            <person name="Babalola O."/>
        </authorList>
    </citation>
    <scope>NUCLEOTIDE SEQUENCE [LARGE SCALE GENOMIC DNA]</scope>
    <source>
        <strain evidence="2 3">AB36</strain>
    </source>
</reference>
<dbReference type="Pfam" id="PF12680">
    <property type="entry name" value="SnoaL_2"/>
    <property type="match status" value="1"/>
</dbReference>
<dbReference type="EMBL" id="SEUB01000004">
    <property type="protein sequence ID" value="RYM41758.1"/>
    <property type="molecule type" value="Genomic_DNA"/>
</dbReference>
<proteinExistence type="predicted"/>
<accession>A0A4Q4L5J3</accession>
<dbReference type="Gene3D" id="3.10.450.50">
    <property type="match status" value="1"/>
</dbReference>
<dbReference type="SUPFAM" id="SSF54427">
    <property type="entry name" value="NTF2-like"/>
    <property type="match status" value="1"/>
</dbReference>
<sequence>MSGSDLRNINDVENYDALLRANLQRVFNERDAQKRIAAVQELFADTPTMYEPTGIVTGRAAISEVAGALLDQFGSDFAFVPEGPAVGHHGLGYLRWHAGPSAGPVVVSGVDVAEIKAGKIVRLWVLLDAPQG</sequence>
<evidence type="ECO:0000259" key="1">
    <source>
        <dbReference type="Pfam" id="PF12680"/>
    </source>
</evidence>
<dbReference type="RefSeq" id="WP_129998450.1">
    <property type="nucleotide sequence ID" value="NZ_SEUB01000004.1"/>
</dbReference>
<evidence type="ECO:0000313" key="2">
    <source>
        <dbReference type="EMBL" id="RYM41758.1"/>
    </source>
</evidence>
<protein>
    <submittedName>
        <fullName evidence="2">Nuclear transport factor 2 family protein</fullName>
    </submittedName>
</protein>
<organism evidence="2 3">
    <name type="scientific">Pseudomonas koreensis</name>
    <dbReference type="NCBI Taxonomy" id="198620"/>
    <lineage>
        <taxon>Bacteria</taxon>
        <taxon>Pseudomonadati</taxon>
        <taxon>Pseudomonadota</taxon>
        <taxon>Gammaproteobacteria</taxon>
        <taxon>Pseudomonadales</taxon>
        <taxon>Pseudomonadaceae</taxon>
        <taxon>Pseudomonas</taxon>
    </lineage>
</organism>
<evidence type="ECO:0000313" key="3">
    <source>
        <dbReference type="Proteomes" id="UP000291107"/>
    </source>
</evidence>
<dbReference type="InterPro" id="IPR037401">
    <property type="entry name" value="SnoaL-like"/>
</dbReference>
<dbReference type="AlphaFoldDB" id="A0A4Q4L5J3"/>